<name>A0A6J4KSZ6_9BACT</name>
<protein>
    <recommendedName>
        <fullName evidence="8">Tryptophan-rich sensory protein</fullName>
    </recommendedName>
</protein>
<accession>A0A6J4KSZ6</accession>
<dbReference type="InterPro" id="IPR038330">
    <property type="entry name" value="TspO/MBR-related_sf"/>
</dbReference>
<dbReference type="CDD" id="cd15904">
    <property type="entry name" value="TSPO_MBR"/>
    <property type="match status" value="1"/>
</dbReference>
<dbReference type="InterPro" id="IPR004307">
    <property type="entry name" value="TspO_MBR"/>
</dbReference>
<dbReference type="Gene3D" id="1.20.1260.100">
    <property type="entry name" value="TspO/MBR protein"/>
    <property type="match status" value="1"/>
</dbReference>
<evidence type="ECO:0000256" key="4">
    <source>
        <dbReference type="ARBA" id="ARBA00022989"/>
    </source>
</evidence>
<keyword evidence="5 6" id="KW-0472">Membrane</keyword>
<dbReference type="PIRSF" id="PIRSF005859">
    <property type="entry name" value="PBR"/>
    <property type="match status" value="1"/>
</dbReference>
<gene>
    <name evidence="7" type="ORF">AVDCRST_MAG11-1595</name>
</gene>
<evidence type="ECO:0000313" key="7">
    <source>
        <dbReference type="EMBL" id="CAA9312596.1"/>
    </source>
</evidence>
<feature type="transmembrane region" description="Helical" evidence="6">
    <location>
        <begin position="48"/>
        <end position="69"/>
    </location>
</feature>
<evidence type="ECO:0000256" key="3">
    <source>
        <dbReference type="ARBA" id="ARBA00022692"/>
    </source>
</evidence>
<evidence type="ECO:0000256" key="1">
    <source>
        <dbReference type="ARBA" id="ARBA00004141"/>
    </source>
</evidence>
<dbReference type="AlphaFoldDB" id="A0A6J4KSZ6"/>
<dbReference type="EMBL" id="CADCTU010000356">
    <property type="protein sequence ID" value="CAA9312596.1"/>
    <property type="molecule type" value="Genomic_DNA"/>
</dbReference>
<feature type="transmembrane region" description="Helical" evidence="6">
    <location>
        <begin position="6"/>
        <end position="28"/>
    </location>
</feature>
<evidence type="ECO:0000256" key="6">
    <source>
        <dbReference type="SAM" id="Phobius"/>
    </source>
</evidence>
<dbReference type="GO" id="GO:0033013">
    <property type="term" value="P:tetrapyrrole metabolic process"/>
    <property type="evidence" value="ECO:0007669"/>
    <property type="project" value="UniProtKB-ARBA"/>
</dbReference>
<dbReference type="GO" id="GO:0016020">
    <property type="term" value="C:membrane"/>
    <property type="evidence" value="ECO:0007669"/>
    <property type="project" value="UniProtKB-SubCell"/>
</dbReference>
<dbReference type="PANTHER" id="PTHR10057:SF0">
    <property type="entry name" value="TRANSLOCATOR PROTEIN"/>
    <property type="match status" value="1"/>
</dbReference>
<dbReference type="PANTHER" id="PTHR10057">
    <property type="entry name" value="PERIPHERAL-TYPE BENZODIAZEPINE RECEPTOR"/>
    <property type="match status" value="1"/>
</dbReference>
<keyword evidence="3 6" id="KW-0812">Transmembrane</keyword>
<evidence type="ECO:0008006" key="8">
    <source>
        <dbReference type="Google" id="ProtNLM"/>
    </source>
</evidence>
<evidence type="ECO:0000256" key="5">
    <source>
        <dbReference type="ARBA" id="ARBA00023136"/>
    </source>
</evidence>
<comment type="subcellular location">
    <subcellularLocation>
        <location evidence="1">Membrane</location>
        <topology evidence="1">Multi-pass membrane protein</topology>
    </subcellularLocation>
</comment>
<feature type="transmembrane region" description="Helical" evidence="6">
    <location>
        <begin position="81"/>
        <end position="100"/>
    </location>
</feature>
<feature type="transmembrane region" description="Helical" evidence="6">
    <location>
        <begin position="107"/>
        <end position="126"/>
    </location>
</feature>
<dbReference type="Pfam" id="PF03073">
    <property type="entry name" value="TspO_MBR"/>
    <property type="match status" value="1"/>
</dbReference>
<dbReference type="FunFam" id="1.20.1260.100:FF:000001">
    <property type="entry name" value="translocator protein 2"/>
    <property type="match status" value="1"/>
</dbReference>
<evidence type="ECO:0000256" key="2">
    <source>
        <dbReference type="ARBA" id="ARBA00007524"/>
    </source>
</evidence>
<organism evidence="7">
    <name type="scientific">uncultured Gemmatimonadaceae bacterium</name>
    <dbReference type="NCBI Taxonomy" id="246130"/>
    <lineage>
        <taxon>Bacteria</taxon>
        <taxon>Pseudomonadati</taxon>
        <taxon>Gemmatimonadota</taxon>
        <taxon>Gemmatimonadia</taxon>
        <taxon>Gemmatimonadales</taxon>
        <taxon>Gemmatimonadaceae</taxon>
        <taxon>environmental samples</taxon>
    </lineage>
</organism>
<keyword evidence="4 6" id="KW-1133">Transmembrane helix</keyword>
<reference evidence="7" key="1">
    <citation type="submission" date="2020-02" db="EMBL/GenBank/DDBJ databases">
        <authorList>
            <person name="Meier V. D."/>
        </authorList>
    </citation>
    <scope>NUCLEOTIDE SEQUENCE</scope>
    <source>
        <strain evidence="7">AVDCRST_MAG11</strain>
    </source>
</reference>
<feature type="transmembrane region" description="Helical" evidence="6">
    <location>
        <begin position="132"/>
        <end position="150"/>
    </location>
</feature>
<comment type="similarity">
    <text evidence="2">Belongs to the TspO/BZRP family.</text>
</comment>
<sequence>MSATRYTTASIVASVVAAFGTAAVGGLVTEIGPWYRNLVKPSWQPPDFLFGPVWTLIFALLAAAIILAWNAEPTASGRAAIAAAYAVNLVLNALWSFLFFGRKRPDWALAEVVPFWVSIVVLIVVVRPRSSLGAWLLVPYLLWVSFATVLNRAIVRLNGPFPHA</sequence>
<proteinExistence type="inferred from homology"/>